<dbReference type="InterPro" id="IPR023214">
    <property type="entry name" value="HAD_sf"/>
</dbReference>
<sequence>MKVQYIFFDFDGVLAESVNVKTEAFRKMYLHKGEDFAQRVVDFHNANGGVSRFEKIKIWNGEWLGEELTDDKITELANLFSTLSMEGVINAEEVTGALDFLTHSDQYIKYIITGTPTVEIKPILEQRGMNHFFKGIYGSPEKKDYWVKKILAEENIPAEACIFVGDALADYNAAIANDITFILRETAEAQHLFEEYTGYRIKDMTELDAVIQKINEDK</sequence>
<dbReference type="EMBL" id="LIYD01000005">
    <property type="protein sequence ID" value="KOS06369.1"/>
    <property type="molecule type" value="Genomic_DNA"/>
</dbReference>
<comment type="similarity">
    <text evidence="3">Belongs to the HAD-like hydrolase superfamily. CbbY/CbbZ/Gph/YieH family.</text>
</comment>
<dbReference type="AlphaFoldDB" id="A0A0M9VI88"/>
<dbReference type="OrthoDB" id="9807630at2"/>
<accession>A0A0M9VI88</accession>
<dbReference type="RefSeq" id="WP_054407876.1">
    <property type="nucleotide sequence ID" value="NZ_FOYA01000001.1"/>
</dbReference>
<dbReference type="GO" id="GO:0008967">
    <property type="term" value="F:phosphoglycolate phosphatase activity"/>
    <property type="evidence" value="ECO:0007669"/>
    <property type="project" value="UniProtKB-EC"/>
</dbReference>
<name>A0A0M9VI88_9FLAO</name>
<dbReference type="Pfam" id="PF13419">
    <property type="entry name" value="HAD_2"/>
    <property type="match status" value="1"/>
</dbReference>
<evidence type="ECO:0000256" key="2">
    <source>
        <dbReference type="ARBA" id="ARBA00004818"/>
    </source>
</evidence>
<evidence type="ECO:0000256" key="3">
    <source>
        <dbReference type="ARBA" id="ARBA00006171"/>
    </source>
</evidence>
<dbReference type="SUPFAM" id="SSF56784">
    <property type="entry name" value="HAD-like"/>
    <property type="match status" value="1"/>
</dbReference>
<dbReference type="Gene3D" id="3.40.50.1000">
    <property type="entry name" value="HAD superfamily/HAD-like"/>
    <property type="match status" value="1"/>
</dbReference>
<dbReference type="InterPro" id="IPR041492">
    <property type="entry name" value="HAD_2"/>
</dbReference>
<evidence type="ECO:0000313" key="5">
    <source>
        <dbReference type="EMBL" id="KOS06369.1"/>
    </source>
</evidence>
<dbReference type="InterPro" id="IPR036412">
    <property type="entry name" value="HAD-like_sf"/>
</dbReference>
<comment type="pathway">
    <text evidence="2">Organic acid metabolism; glycolate biosynthesis; glycolate from 2-phosphoglycolate: step 1/1.</text>
</comment>
<organism evidence="5 6">
    <name type="scientific">Flavobacterium akiainvivens</name>
    <dbReference type="NCBI Taxonomy" id="1202724"/>
    <lineage>
        <taxon>Bacteria</taxon>
        <taxon>Pseudomonadati</taxon>
        <taxon>Bacteroidota</taxon>
        <taxon>Flavobacteriia</taxon>
        <taxon>Flavobacteriales</taxon>
        <taxon>Flavobacteriaceae</taxon>
        <taxon>Flavobacterium</taxon>
    </lineage>
</organism>
<dbReference type="Proteomes" id="UP000037755">
    <property type="component" value="Unassembled WGS sequence"/>
</dbReference>
<gene>
    <name evidence="5" type="ORF">AM493_10260</name>
</gene>
<dbReference type="STRING" id="1202724.AM493_10260"/>
<evidence type="ECO:0000256" key="4">
    <source>
        <dbReference type="ARBA" id="ARBA00013078"/>
    </source>
</evidence>
<dbReference type="PATRIC" id="fig|1202724.3.peg.2129"/>
<dbReference type="InterPro" id="IPR006439">
    <property type="entry name" value="HAD-SF_hydro_IA"/>
</dbReference>
<dbReference type="SFLD" id="SFLDG01129">
    <property type="entry name" value="C1.5:_HAD__Beta-PGM__Phosphata"/>
    <property type="match status" value="1"/>
</dbReference>
<dbReference type="SFLD" id="SFLDS00003">
    <property type="entry name" value="Haloacid_Dehalogenase"/>
    <property type="match status" value="1"/>
</dbReference>
<dbReference type="PANTHER" id="PTHR43434">
    <property type="entry name" value="PHOSPHOGLYCOLATE PHOSPHATASE"/>
    <property type="match status" value="1"/>
</dbReference>
<reference evidence="5 6" key="1">
    <citation type="submission" date="2015-08" db="EMBL/GenBank/DDBJ databases">
        <title>Whole genome sequence of Flavobacterium akiainvivens IK-1T, from decaying Wikstroemia oahuensis, an endemic Hawaiian shrub.</title>
        <authorList>
            <person name="Wan X."/>
            <person name="Hou S."/>
            <person name="Saito J."/>
            <person name="Donachie S."/>
        </authorList>
    </citation>
    <scope>NUCLEOTIDE SEQUENCE [LARGE SCALE GENOMIC DNA]</scope>
    <source>
        <strain evidence="5 6">IK-1</strain>
    </source>
</reference>
<dbReference type="InterPro" id="IPR023198">
    <property type="entry name" value="PGP-like_dom2"/>
</dbReference>
<evidence type="ECO:0000313" key="6">
    <source>
        <dbReference type="Proteomes" id="UP000037755"/>
    </source>
</evidence>
<dbReference type="EC" id="3.1.3.18" evidence="4"/>
<dbReference type="NCBIfam" id="TIGR01549">
    <property type="entry name" value="HAD-SF-IA-v1"/>
    <property type="match status" value="1"/>
</dbReference>
<protein>
    <recommendedName>
        <fullName evidence="4">phosphoglycolate phosphatase</fullName>
        <ecNumber evidence="4">3.1.3.18</ecNumber>
    </recommendedName>
</protein>
<keyword evidence="6" id="KW-1185">Reference proteome</keyword>
<comment type="catalytic activity">
    <reaction evidence="1">
        <text>2-phosphoglycolate + H2O = glycolate + phosphate</text>
        <dbReference type="Rhea" id="RHEA:14369"/>
        <dbReference type="ChEBI" id="CHEBI:15377"/>
        <dbReference type="ChEBI" id="CHEBI:29805"/>
        <dbReference type="ChEBI" id="CHEBI:43474"/>
        <dbReference type="ChEBI" id="CHEBI:58033"/>
        <dbReference type="EC" id="3.1.3.18"/>
    </reaction>
</comment>
<proteinExistence type="inferred from homology"/>
<comment type="caution">
    <text evidence="5">The sequence shown here is derived from an EMBL/GenBank/DDBJ whole genome shotgun (WGS) entry which is preliminary data.</text>
</comment>
<dbReference type="Gene3D" id="1.10.150.240">
    <property type="entry name" value="Putative phosphatase, domain 2"/>
    <property type="match status" value="1"/>
</dbReference>
<dbReference type="GO" id="GO:0006281">
    <property type="term" value="P:DNA repair"/>
    <property type="evidence" value="ECO:0007669"/>
    <property type="project" value="TreeGrafter"/>
</dbReference>
<dbReference type="PANTHER" id="PTHR43434:SF1">
    <property type="entry name" value="PHOSPHOGLYCOLATE PHOSPHATASE"/>
    <property type="match status" value="1"/>
</dbReference>
<evidence type="ECO:0000256" key="1">
    <source>
        <dbReference type="ARBA" id="ARBA00000830"/>
    </source>
</evidence>
<dbReference type="CDD" id="cd01427">
    <property type="entry name" value="HAD_like"/>
    <property type="match status" value="1"/>
</dbReference>
<dbReference type="InterPro" id="IPR050155">
    <property type="entry name" value="HAD-like_hydrolase_sf"/>
</dbReference>